<feature type="region of interest" description="Disordered" evidence="6">
    <location>
        <begin position="543"/>
        <end position="562"/>
    </location>
</feature>
<reference evidence="7" key="3">
    <citation type="journal article" date="2017" name="Nature">
        <title>Genome sequence of the progenitor of the wheat D genome Aegilops tauschii.</title>
        <authorList>
            <person name="Luo M.C."/>
            <person name="Gu Y.Q."/>
            <person name="Puiu D."/>
            <person name="Wang H."/>
            <person name="Twardziok S.O."/>
            <person name="Deal K.R."/>
            <person name="Huo N."/>
            <person name="Zhu T."/>
            <person name="Wang L."/>
            <person name="Wang Y."/>
            <person name="McGuire P.E."/>
            <person name="Liu S."/>
            <person name="Long H."/>
            <person name="Ramasamy R.K."/>
            <person name="Rodriguez J.C."/>
            <person name="Van S.L."/>
            <person name="Yuan L."/>
            <person name="Wang Z."/>
            <person name="Xia Z."/>
            <person name="Xiao L."/>
            <person name="Anderson O.D."/>
            <person name="Ouyang S."/>
            <person name="Liang Y."/>
            <person name="Zimin A.V."/>
            <person name="Pertea G."/>
            <person name="Qi P."/>
            <person name="Bennetzen J.L."/>
            <person name="Dai X."/>
            <person name="Dawson M.W."/>
            <person name="Muller H.G."/>
            <person name="Kugler K."/>
            <person name="Rivarola-Duarte L."/>
            <person name="Spannagl M."/>
            <person name="Mayer K.F.X."/>
            <person name="Lu F.H."/>
            <person name="Bevan M.W."/>
            <person name="Leroy P."/>
            <person name="Li P."/>
            <person name="You F.M."/>
            <person name="Sun Q."/>
            <person name="Liu Z."/>
            <person name="Lyons E."/>
            <person name="Wicker T."/>
            <person name="Salzberg S.L."/>
            <person name="Devos K.M."/>
            <person name="Dvorak J."/>
        </authorList>
    </citation>
    <scope>NUCLEOTIDE SEQUENCE [LARGE SCALE GENOMIC DNA]</scope>
    <source>
        <strain evidence="7">cv. AL8/78</strain>
    </source>
</reference>
<accession>A0A453KI48</accession>
<evidence type="ECO:0000313" key="7">
    <source>
        <dbReference type="EnsemblPlants" id="AET5Gv20421800.1"/>
    </source>
</evidence>
<evidence type="ECO:0000256" key="1">
    <source>
        <dbReference type="ARBA" id="ARBA00008956"/>
    </source>
</evidence>
<dbReference type="STRING" id="200361.A0A453KI48"/>
<dbReference type="EnsemblPlants" id="AET5Gv20421800.1">
    <property type="protein sequence ID" value="AET5Gv20421800.1"/>
    <property type="gene ID" value="AET5Gv20421800"/>
</dbReference>
<dbReference type="PANTHER" id="PTHR31791:SF4">
    <property type="entry name" value="FRIGIDA-LIKE PROTEIN 3"/>
    <property type="match status" value="1"/>
</dbReference>
<sequence length="633" mass="70567">PARPHAFPRALVAALSSASHRLVLLVSIPIPQKATLHATSPRVCSPFLPRPALPQSAFPPRSPPPAAVGGGGGGGEQRRQARPTPARLGEKSVTMSDMESVATLMESTSLKIQQLQRAFAELESQSAVTMNFKWKQLEDHFRGLEQSLKKKFDELKKQEKEFQETVAKSEKMLEQQEAVVVAKELTSLERLQEKRDAALAMIFGKSKLSLNTNYITPMNKPQSNYTVGTLDVKWPKHSPEGNARTQDGNAAVKPRSELAILCEEMNVKGLHKFISDNRKNLTSIREEIPSALKGASQPYVLVLDSLEDFYSGDNLVLDGKKDGDLLGVRRTCLMLMESLVQLQADDITGLLSEGQMFATNVKDRAKKIAFEWKSKLDSLDIDASNGNCLEAHAFLQLLATFGIFSEFNEDELCKLLPSVSRRRQTPELCRLLGLSQKMPGVIGVLVDSARPIDAINLAYAFGLTEQFEPVQLLKAYLREAKKVSHAKNGKMSPGAQNEMNERELSALKAVIKCIEEHKLEEQYPVDPLQKRVIQLEKAKADKRRAVEAAKPQSKRPRANGSLYAPRVTSFPEKSFYQATPERHPYPYERQFVYGAEAHHHPTMMNAAPYTISPAHTPYYGNGYPVQYQVPYIH</sequence>
<dbReference type="PANTHER" id="PTHR31791">
    <property type="entry name" value="FRIGIDA-LIKE PROTEIN 3-RELATED"/>
    <property type="match status" value="1"/>
</dbReference>
<dbReference type="GO" id="GO:0030154">
    <property type="term" value="P:cell differentiation"/>
    <property type="evidence" value="ECO:0007669"/>
    <property type="project" value="UniProtKB-KW"/>
</dbReference>
<comment type="similarity">
    <text evidence="1 4">Belongs to the Frigida family.</text>
</comment>
<protein>
    <recommendedName>
        <fullName evidence="4">FRIGIDA-like protein</fullName>
    </recommendedName>
</protein>
<evidence type="ECO:0000256" key="6">
    <source>
        <dbReference type="SAM" id="MobiDB-lite"/>
    </source>
</evidence>
<reference evidence="8" key="1">
    <citation type="journal article" date="2014" name="Science">
        <title>Ancient hybridizations among the ancestral genomes of bread wheat.</title>
        <authorList>
            <consortium name="International Wheat Genome Sequencing Consortium,"/>
            <person name="Marcussen T."/>
            <person name="Sandve S.R."/>
            <person name="Heier L."/>
            <person name="Spannagl M."/>
            <person name="Pfeifer M."/>
            <person name="Jakobsen K.S."/>
            <person name="Wulff B.B."/>
            <person name="Steuernagel B."/>
            <person name="Mayer K.F."/>
            <person name="Olsen O.A."/>
        </authorList>
    </citation>
    <scope>NUCLEOTIDE SEQUENCE [LARGE SCALE GENOMIC DNA]</scope>
    <source>
        <strain evidence="8">cv. AL8/78</strain>
    </source>
</reference>
<dbReference type="AlphaFoldDB" id="A0A453KI48"/>
<keyword evidence="2 4" id="KW-0221">Differentiation</keyword>
<dbReference type="GO" id="GO:0009908">
    <property type="term" value="P:flower development"/>
    <property type="evidence" value="ECO:0007669"/>
    <property type="project" value="UniProtKB-KW"/>
</dbReference>
<evidence type="ECO:0000256" key="2">
    <source>
        <dbReference type="ARBA" id="ARBA00022782"/>
    </source>
</evidence>
<evidence type="ECO:0000313" key="8">
    <source>
        <dbReference type="Proteomes" id="UP000015105"/>
    </source>
</evidence>
<dbReference type="InterPro" id="IPR012474">
    <property type="entry name" value="Frigida"/>
</dbReference>
<name>A0A453KI48_AEGTS</name>
<keyword evidence="4" id="KW-0217">Developmental protein</keyword>
<keyword evidence="8" id="KW-1185">Reference proteome</keyword>
<evidence type="ECO:0000256" key="3">
    <source>
        <dbReference type="ARBA" id="ARBA00023089"/>
    </source>
</evidence>
<evidence type="ECO:0000256" key="4">
    <source>
        <dbReference type="RuleBase" id="RU364012"/>
    </source>
</evidence>
<reference evidence="8" key="2">
    <citation type="journal article" date="2017" name="Nat. Plants">
        <title>The Aegilops tauschii genome reveals multiple impacts of transposons.</title>
        <authorList>
            <person name="Zhao G."/>
            <person name="Zou C."/>
            <person name="Li K."/>
            <person name="Wang K."/>
            <person name="Li T."/>
            <person name="Gao L."/>
            <person name="Zhang X."/>
            <person name="Wang H."/>
            <person name="Yang Z."/>
            <person name="Liu X."/>
            <person name="Jiang W."/>
            <person name="Mao L."/>
            <person name="Kong X."/>
            <person name="Jiao Y."/>
            <person name="Jia J."/>
        </authorList>
    </citation>
    <scope>NUCLEOTIDE SEQUENCE [LARGE SCALE GENOMIC DNA]</scope>
    <source>
        <strain evidence="8">cv. AL8/78</strain>
    </source>
</reference>
<dbReference type="Proteomes" id="UP000015105">
    <property type="component" value="Chromosome 5D"/>
</dbReference>
<organism evidence="7 8">
    <name type="scientific">Aegilops tauschii subsp. strangulata</name>
    <name type="common">Goatgrass</name>
    <dbReference type="NCBI Taxonomy" id="200361"/>
    <lineage>
        <taxon>Eukaryota</taxon>
        <taxon>Viridiplantae</taxon>
        <taxon>Streptophyta</taxon>
        <taxon>Embryophyta</taxon>
        <taxon>Tracheophyta</taxon>
        <taxon>Spermatophyta</taxon>
        <taxon>Magnoliopsida</taxon>
        <taxon>Liliopsida</taxon>
        <taxon>Poales</taxon>
        <taxon>Poaceae</taxon>
        <taxon>BOP clade</taxon>
        <taxon>Pooideae</taxon>
        <taxon>Triticodae</taxon>
        <taxon>Triticeae</taxon>
        <taxon>Triticinae</taxon>
        <taxon>Aegilops</taxon>
    </lineage>
</organism>
<evidence type="ECO:0000256" key="5">
    <source>
        <dbReference type="SAM" id="Coils"/>
    </source>
</evidence>
<reference evidence="7" key="5">
    <citation type="journal article" date="2021" name="G3 (Bethesda)">
        <title>Aegilops tauschii genome assembly Aet v5.0 features greater sequence contiguity and improved annotation.</title>
        <authorList>
            <person name="Wang L."/>
            <person name="Zhu T."/>
            <person name="Rodriguez J.C."/>
            <person name="Deal K.R."/>
            <person name="Dubcovsky J."/>
            <person name="McGuire P.E."/>
            <person name="Lux T."/>
            <person name="Spannagl M."/>
            <person name="Mayer K.F.X."/>
            <person name="Baldrich P."/>
            <person name="Meyers B.C."/>
            <person name="Huo N."/>
            <person name="Gu Y.Q."/>
            <person name="Zhou H."/>
            <person name="Devos K.M."/>
            <person name="Bennetzen J.L."/>
            <person name="Unver T."/>
            <person name="Budak H."/>
            <person name="Gulick P.J."/>
            <person name="Galiba G."/>
            <person name="Kalapos B."/>
            <person name="Nelson D.R."/>
            <person name="Li P."/>
            <person name="You F.M."/>
            <person name="Luo M.C."/>
            <person name="Dvorak J."/>
        </authorList>
    </citation>
    <scope>NUCLEOTIDE SEQUENCE [LARGE SCALE GENOMIC DNA]</scope>
    <source>
        <strain evidence="7">cv. AL8/78</strain>
    </source>
</reference>
<feature type="coiled-coil region" evidence="5">
    <location>
        <begin position="105"/>
        <end position="175"/>
    </location>
</feature>
<keyword evidence="3 4" id="KW-0287">Flowering</keyword>
<keyword evidence="5" id="KW-0175">Coiled coil</keyword>
<feature type="region of interest" description="Disordered" evidence="6">
    <location>
        <begin position="51"/>
        <end position="93"/>
    </location>
</feature>
<dbReference type="Pfam" id="PF07899">
    <property type="entry name" value="Frigida"/>
    <property type="match status" value="1"/>
</dbReference>
<reference evidence="7" key="4">
    <citation type="submission" date="2019-03" db="UniProtKB">
        <authorList>
            <consortium name="EnsemblPlants"/>
        </authorList>
    </citation>
    <scope>IDENTIFICATION</scope>
</reference>
<proteinExistence type="inferred from homology"/>
<dbReference type="Gramene" id="AET5Gv20421800.1">
    <property type="protein sequence ID" value="AET5Gv20421800.1"/>
    <property type="gene ID" value="AET5Gv20421800"/>
</dbReference>